<evidence type="ECO:0000313" key="3">
    <source>
        <dbReference type="Proteomes" id="UP000193409"/>
    </source>
</evidence>
<keyword evidence="1" id="KW-0732">Signal</keyword>
<dbReference type="OrthoDB" id="976477at2"/>
<dbReference type="EMBL" id="FWFQ01000005">
    <property type="protein sequence ID" value="SLN23760.1"/>
    <property type="molecule type" value="Genomic_DNA"/>
</dbReference>
<keyword evidence="3" id="KW-1185">Reference proteome</keyword>
<evidence type="ECO:0000256" key="1">
    <source>
        <dbReference type="SAM" id="SignalP"/>
    </source>
</evidence>
<evidence type="ECO:0008006" key="4">
    <source>
        <dbReference type="Google" id="ProtNLM"/>
    </source>
</evidence>
<reference evidence="2 3" key="1">
    <citation type="submission" date="2017-03" db="EMBL/GenBank/DDBJ databases">
        <authorList>
            <person name="Afonso C.L."/>
            <person name="Miller P.J."/>
            <person name="Scott M.A."/>
            <person name="Spackman E."/>
            <person name="Goraichik I."/>
            <person name="Dimitrov K.M."/>
            <person name="Suarez D.L."/>
            <person name="Swayne D.E."/>
        </authorList>
    </citation>
    <scope>NUCLEOTIDE SEQUENCE [LARGE SCALE GENOMIC DNA]</scope>
    <source>
        <strain evidence="2 3">CECT 7680</strain>
    </source>
</reference>
<name>A0A1Y5RRZ5_9RHOB</name>
<organism evidence="2 3">
    <name type="scientific">Pseudoruegeria aquimaris</name>
    <dbReference type="NCBI Taxonomy" id="393663"/>
    <lineage>
        <taxon>Bacteria</taxon>
        <taxon>Pseudomonadati</taxon>
        <taxon>Pseudomonadota</taxon>
        <taxon>Alphaproteobacteria</taxon>
        <taxon>Rhodobacterales</taxon>
        <taxon>Roseobacteraceae</taxon>
        <taxon>Pseudoruegeria</taxon>
    </lineage>
</organism>
<dbReference type="RefSeq" id="WP_139838554.1">
    <property type="nucleotide sequence ID" value="NZ_FWFQ01000005.1"/>
</dbReference>
<protein>
    <recommendedName>
        <fullName evidence="4">Nucleoside-specific channel-forming protein, Tsx</fullName>
    </recommendedName>
</protein>
<accession>A0A1Y5RRZ5</accession>
<feature type="chain" id="PRO_5012079741" description="Nucleoside-specific channel-forming protein, Tsx" evidence="1">
    <location>
        <begin position="26"/>
        <end position="265"/>
    </location>
</feature>
<feature type="signal peptide" evidence="1">
    <location>
        <begin position="1"/>
        <end position="25"/>
    </location>
</feature>
<gene>
    <name evidence="2" type="ORF">PSA7680_00965</name>
</gene>
<dbReference type="AlphaFoldDB" id="A0A1Y5RRZ5"/>
<dbReference type="Proteomes" id="UP000193409">
    <property type="component" value="Unassembled WGS sequence"/>
</dbReference>
<proteinExistence type="predicted"/>
<evidence type="ECO:0000313" key="2">
    <source>
        <dbReference type="EMBL" id="SLN23760.1"/>
    </source>
</evidence>
<sequence>MRIFQGFVAAISVLASVSSATLSSAEEIDPSDPTRIYTFVGAGPKYTRYANGESMWEMRVSGNVGLEKDMIFFDLGYGAHDGTATPGKNNGLTNGRVRWFHLPQMDYSVTSGYRGWATQVDLQFAGQIKGTDAQNTLSIGALPAFGINEQWSFYLPVNLVNGFDKNFDTHLGAGINVSPLLVYSPDNWWNGAFVQFWPGYTRFFSGDLDGTGGANLDLTIGGLITDNVSWSLLTQINLDKDFKRFGPGAGLANDWNAFLTITTYF</sequence>